<evidence type="ECO:0000313" key="2">
    <source>
        <dbReference type="EMBL" id="RLN19579.1"/>
    </source>
</evidence>
<accession>A0A3L6SGF0</accession>
<reference evidence="3" key="1">
    <citation type="journal article" date="2019" name="Nat. Commun.">
        <title>The genome of broomcorn millet.</title>
        <authorList>
            <person name="Zou C."/>
            <person name="Miki D."/>
            <person name="Li D."/>
            <person name="Tang Q."/>
            <person name="Xiao L."/>
            <person name="Rajput S."/>
            <person name="Deng P."/>
            <person name="Jia W."/>
            <person name="Huang R."/>
            <person name="Zhang M."/>
            <person name="Sun Y."/>
            <person name="Hu J."/>
            <person name="Fu X."/>
            <person name="Schnable P.S."/>
            <person name="Li F."/>
            <person name="Zhang H."/>
            <person name="Feng B."/>
            <person name="Zhu X."/>
            <person name="Liu R."/>
            <person name="Schnable J.C."/>
            <person name="Zhu J.-K."/>
            <person name="Zhang H."/>
        </authorList>
    </citation>
    <scope>NUCLEOTIDE SEQUENCE [LARGE SCALE GENOMIC DNA]</scope>
</reference>
<evidence type="ECO:0000259" key="1">
    <source>
        <dbReference type="PROSITE" id="PS50011"/>
    </source>
</evidence>
<feature type="domain" description="Protein kinase" evidence="1">
    <location>
        <begin position="1"/>
        <end position="119"/>
    </location>
</feature>
<name>A0A3L6SGF0_PANMI</name>
<protein>
    <submittedName>
        <fullName evidence="2">Receptor-like serine/threonine-protein kinase SD1-8 isoform X1</fullName>
    </submittedName>
</protein>
<organism evidence="2 3">
    <name type="scientific">Panicum miliaceum</name>
    <name type="common">Proso millet</name>
    <name type="synonym">Broomcorn millet</name>
    <dbReference type="NCBI Taxonomy" id="4540"/>
    <lineage>
        <taxon>Eukaryota</taxon>
        <taxon>Viridiplantae</taxon>
        <taxon>Streptophyta</taxon>
        <taxon>Embryophyta</taxon>
        <taxon>Tracheophyta</taxon>
        <taxon>Spermatophyta</taxon>
        <taxon>Magnoliopsida</taxon>
        <taxon>Liliopsida</taxon>
        <taxon>Poales</taxon>
        <taxon>Poaceae</taxon>
        <taxon>PACMAD clade</taxon>
        <taxon>Panicoideae</taxon>
        <taxon>Panicodae</taxon>
        <taxon>Paniceae</taxon>
        <taxon>Panicinae</taxon>
        <taxon>Panicum</taxon>
        <taxon>Panicum sect. Panicum</taxon>
    </lineage>
</organism>
<dbReference type="PANTHER" id="PTHR27006:SF593">
    <property type="entry name" value="PROTEIN KINASE DOMAIN-CONTAINING PROTEIN"/>
    <property type="match status" value="1"/>
</dbReference>
<dbReference type="AlphaFoldDB" id="A0A3L6SGF0"/>
<dbReference type="PANTHER" id="PTHR27006">
    <property type="entry name" value="PROMASTIGOTE SURFACE ANTIGEN PROTEIN PSA"/>
    <property type="match status" value="1"/>
</dbReference>
<sequence>MAPEYAMEGVFSIKSDVYSFGVLLLEIIIGTRRSSMDGIMGFPNLIAYVWSMWMERNTKDLVDSSIMDSCLLDEVLLCSHIALLCVQEYPEDRPVMSYIVNVLDNGSTTLPSPNRHAYFAQRSNEIEQVRNDIQNSVGTFTLTNIEGR</sequence>
<keyword evidence="3" id="KW-1185">Reference proteome</keyword>
<dbReference type="PROSITE" id="PS50011">
    <property type="entry name" value="PROTEIN_KINASE_DOM"/>
    <property type="match status" value="1"/>
</dbReference>
<dbReference type="Proteomes" id="UP000275267">
    <property type="component" value="Unassembled WGS sequence"/>
</dbReference>
<dbReference type="STRING" id="4540.A0A3L6SGF0"/>
<dbReference type="Gene3D" id="1.10.510.10">
    <property type="entry name" value="Transferase(Phosphotransferase) domain 1"/>
    <property type="match status" value="1"/>
</dbReference>
<evidence type="ECO:0000313" key="3">
    <source>
        <dbReference type="Proteomes" id="UP000275267"/>
    </source>
</evidence>
<dbReference type="InterPro" id="IPR000719">
    <property type="entry name" value="Prot_kinase_dom"/>
</dbReference>
<dbReference type="InterPro" id="IPR011009">
    <property type="entry name" value="Kinase-like_dom_sf"/>
</dbReference>
<dbReference type="OrthoDB" id="665432at2759"/>
<dbReference type="GO" id="GO:0004672">
    <property type="term" value="F:protein kinase activity"/>
    <property type="evidence" value="ECO:0007669"/>
    <property type="project" value="InterPro"/>
</dbReference>
<dbReference type="SUPFAM" id="SSF56112">
    <property type="entry name" value="Protein kinase-like (PK-like)"/>
    <property type="match status" value="1"/>
</dbReference>
<dbReference type="GO" id="GO:0005524">
    <property type="term" value="F:ATP binding"/>
    <property type="evidence" value="ECO:0007669"/>
    <property type="project" value="InterPro"/>
</dbReference>
<dbReference type="Pfam" id="PF07714">
    <property type="entry name" value="PK_Tyr_Ser-Thr"/>
    <property type="match status" value="1"/>
</dbReference>
<dbReference type="InterPro" id="IPR001245">
    <property type="entry name" value="Ser-Thr/Tyr_kinase_cat_dom"/>
</dbReference>
<comment type="caution">
    <text evidence="2">The sequence shown here is derived from an EMBL/GenBank/DDBJ whole genome shotgun (WGS) entry which is preliminary data.</text>
</comment>
<proteinExistence type="predicted"/>
<gene>
    <name evidence="2" type="ORF">C2845_PM02G22550</name>
</gene>
<dbReference type="EMBL" id="PQIB02000005">
    <property type="protein sequence ID" value="RLN19579.1"/>
    <property type="molecule type" value="Genomic_DNA"/>
</dbReference>